<comment type="similarity">
    <text evidence="2">Belongs to the plant DMP1 protein family.</text>
</comment>
<reference evidence="7" key="1">
    <citation type="submission" date="2022-04" db="EMBL/GenBank/DDBJ databases">
        <title>A functionally conserved STORR gene fusion in Papaver species that diverged 16.8 million years ago.</title>
        <authorList>
            <person name="Catania T."/>
        </authorList>
    </citation>
    <scope>NUCLEOTIDE SEQUENCE</scope>
    <source>
        <strain evidence="7">S-188037</strain>
    </source>
</reference>
<feature type="transmembrane region" description="Helical" evidence="6">
    <location>
        <begin position="118"/>
        <end position="137"/>
    </location>
</feature>
<dbReference type="EMBL" id="JAJJMB010003552">
    <property type="protein sequence ID" value="KAI3947154.1"/>
    <property type="molecule type" value="Genomic_DNA"/>
</dbReference>
<evidence type="ECO:0000256" key="6">
    <source>
        <dbReference type="SAM" id="Phobius"/>
    </source>
</evidence>
<gene>
    <name evidence="7" type="ORF">MKW98_001035</name>
</gene>
<dbReference type="PANTHER" id="PTHR31621">
    <property type="entry name" value="PROTEIN DMP3"/>
    <property type="match status" value="1"/>
</dbReference>
<sequence>MASSFSSSSSSKQFRSSSQQLGDMAFKGVGNLLKVLPTGTVFLYQFLNPVLSNNGHCHTLNKYLTGILLTICGFSCCFTSFTDSYVGNDGVIHYGIATTKGLWPSSKSENLSAYKLRFGDFVHGFFTVLVFAVIVLLDPNTVGCYYPSFQSSQKVLLMALPPVVGAISSSVFMIFPNKRHGIGYPSSQTPQEYSQSSS</sequence>
<keyword evidence="4 6" id="KW-1133">Transmembrane helix</keyword>
<protein>
    <recommendedName>
        <fullName evidence="9">DUF679 domain membrane protein 2</fullName>
    </recommendedName>
</protein>
<accession>A0AAD4T8Y9</accession>
<comment type="subcellular location">
    <subcellularLocation>
        <location evidence="1">Membrane</location>
        <topology evidence="1">Multi-pass membrane protein</topology>
    </subcellularLocation>
</comment>
<keyword evidence="3 6" id="KW-0812">Transmembrane</keyword>
<organism evidence="7 8">
    <name type="scientific">Papaver atlanticum</name>
    <dbReference type="NCBI Taxonomy" id="357466"/>
    <lineage>
        <taxon>Eukaryota</taxon>
        <taxon>Viridiplantae</taxon>
        <taxon>Streptophyta</taxon>
        <taxon>Embryophyta</taxon>
        <taxon>Tracheophyta</taxon>
        <taxon>Spermatophyta</taxon>
        <taxon>Magnoliopsida</taxon>
        <taxon>Ranunculales</taxon>
        <taxon>Papaveraceae</taxon>
        <taxon>Papaveroideae</taxon>
        <taxon>Papaver</taxon>
    </lineage>
</organism>
<evidence type="ECO:0000313" key="7">
    <source>
        <dbReference type="EMBL" id="KAI3947154.1"/>
    </source>
</evidence>
<dbReference type="GO" id="GO:0016020">
    <property type="term" value="C:membrane"/>
    <property type="evidence" value="ECO:0007669"/>
    <property type="project" value="UniProtKB-SubCell"/>
</dbReference>
<comment type="caution">
    <text evidence="7">The sequence shown here is derived from an EMBL/GenBank/DDBJ whole genome shotgun (WGS) entry which is preliminary data.</text>
</comment>
<dbReference type="AlphaFoldDB" id="A0AAD4T8Y9"/>
<feature type="transmembrane region" description="Helical" evidence="6">
    <location>
        <begin position="157"/>
        <end position="175"/>
    </location>
</feature>
<name>A0AAD4T8Y9_9MAGN</name>
<dbReference type="GO" id="GO:0010256">
    <property type="term" value="P:endomembrane system organization"/>
    <property type="evidence" value="ECO:0007669"/>
    <property type="project" value="TreeGrafter"/>
</dbReference>
<dbReference type="PANTHER" id="PTHR31621:SF66">
    <property type="entry name" value="PROTEIN DMP2"/>
    <property type="match status" value="1"/>
</dbReference>
<evidence type="ECO:0000256" key="5">
    <source>
        <dbReference type="ARBA" id="ARBA00023136"/>
    </source>
</evidence>
<evidence type="ECO:0000313" key="8">
    <source>
        <dbReference type="Proteomes" id="UP001202328"/>
    </source>
</evidence>
<evidence type="ECO:0008006" key="9">
    <source>
        <dbReference type="Google" id="ProtNLM"/>
    </source>
</evidence>
<dbReference type="Pfam" id="PF05078">
    <property type="entry name" value="DUF679"/>
    <property type="match status" value="1"/>
</dbReference>
<dbReference type="Proteomes" id="UP001202328">
    <property type="component" value="Unassembled WGS sequence"/>
</dbReference>
<dbReference type="GO" id="GO:0005737">
    <property type="term" value="C:cytoplasm"/>
    <property type="evidence" value="ECO:0007669"/>
    <property type="project" value="UniProtKB-ARBA"/>
</dbReference>
<evidence type="ECO:0000256" key="2">
    <source>
        <dbReference type="ARBA" id="ARBA00008707"/>
    </source>
</evidence>
<evidence type="ECO:0000256" key="4">
    <source>
        <dbReference type="ARBA" id="ARBA00022989"/>
    </source>
</evidence>
<dbReference type="InterPro" id="IPR007770">
    <property type="entry name" value="DMP"/>
</dbReference>
<keyword evidence="8" id="KW-1185">Reference proteome</keyword>
<keyword evidence="5 6" id="KW-0472">Membrane</keyword>
<evidence type="ECO:0000256" key="3">
    <source>
        <dbReference type="ARBA" id="ARBA00022692"/>
    </source>
</evidence>
<evidence type="ECO:0000256" key="1">
    <source>
        <dbReference type="ARBA" id="ARBA00004141"/>
    </source>
</evidence>
<proteinExistence type="inferred from homology"/>